<dbReference type="PROSITE" id="PS52015">
    <property type="entry name" value="TONB_CTD"/>
    <property type="match status" value="1"/>
</dbReference>
<keyword evidence="8 11" id="KW-1133">Transmembrane helix</keyword>
<comment type="subcellular location">
    <subcellularLocation>
        <location evidence="1">Cell inner membrane</location>
        <topology evidence="1">Single-pass membrane protein</topology>
        <orientation evidence="1">Periplasmic side</orientation>
    </subcellularLocation>
</comment>
<dbReference type="PANTHER" id="PTHR33446">
    <property type="entry name" value="PROTEIN TONB-RELATED"/>
    <property type="match status" value="1"/>
</dbReference>
<dbReference type="GO" id="GO:0031992">
    <property type="term" value="F:energy transducer activity"/>
    <property type="evidence" value="ECO:0007669"/>
    <property type="project" value="TreeGrafter"/>
</dbReference>
<dbReference type="PANTHER" id="PTHR33446:SF2">
    <property type="entry name" value="PROTEIN TONB"/>
    <property type="match status" value="1"/>
</dbReference>
<feature type="compositionally biased region" description="Low complexity" evidence="10">
    <location>
        <begin position="170"/>
        <end position="179"/>
    </location>
</feature>
<keyword evidence="7" id="KW-0653">Protein transport</keyword>
<evidence type="ECO:0000256" key="1">
    <source>
        <dbReference type="ARBA" id="ARBA00004383"/>
    </source>
</evidence>
<keyword evidence="4" id="KW-1003">Cell membrane</keyword>
<evidence type="ECO:0000256" key="5">
    <source>
        <dbReference type="ARBA" id="ARBA00022519"/>
    </source>
</evidence>
<evidence type="ECO:0000256" key="6">
    <source>
        <dbReference type="ARBA" id="ARBA00022692"/>
    </source>
</evidence>
<evidence type="ECO:0000256" key="8">
    <source>
        <dbReference type="ARBA" id="ARBA00022989"/>
    </source>
</evidence>
<dbReference type="GO" id="GO:0055085">
    <property type="term" value="P:transmembrane transport"/>
    <property type="evidence" value="ECO:0007669"/>
    <property type="project" value="InterPro"/>
</dbReference>
<dbReference type="InterPro" id="IPR006260">
    <property type="entry name" value="TonB/TolA_C"/>
</dbReference>
<feature type="domain" description="TonB C-terminal" evidence="12">
    <location>
        <begin position="186"/>
        <end position="277"/>
    </location>
</feature>
<evidence type="ECO:0000256" key="7">
    <source>
        <dbReference type="ARBA" id="ARBA00022927"/>
    </source>
</evidence>
<evidence type="ECO:0000313" key="13">
    <source>
        <dbReference type="EMBL" id="OUI90523.1"/>
    </source>
</evidence>
<dbReference type="RefSeq" id="WP_048848114.1">
    <property type="nucleotide sequence ID" value="NZ_BAMW01000078.1"/>
</dbReference>
<dbReference type="GO" id="GO:0098797">
    <property type="term" value="C:plasma membrane protein complex"/>
    <property type="evidence" value="ECO:0007669"/>
    <property type="project" value="TreeGrafter"/>
</dbReference>
<dbReference type="EMBL" id="JOPA01000050">
    <property type="protein sequence ID" value="OUI90523.1"/>
    <property type="molecule type" value="Genomic_DNA"/>
</dbReference>
<feature type="transmembrane region" description="Helical" evidence="11">
    <location>
        <begin position="32"/>
        <end position="50"/>
    </location>
</feature>
<feature type="compositionally biased region" description="Polar residues" evidence="10">
    <location>
        <begin position="76"/>
        <end position="95"/>
    </location>
</feature>
<reference evidence="14" key="1">
    <citation type="submission" date="2014-06" db="EMBL/GenBank/DDBJ databases">
        <authorList>
            <person name="Winans N.J."/>
            <person name="Newell P.D."/>
            <person name="Douglas A.E."/>
        </authorList>
    </citation>
    <scope>NUCLEOTIDE SEQUENCE [LARGE SCALE GENOMIC DNA]</scope>
</reference>
<dbReference type="InterPro" id="IPR051045">
    <property type="entry name" value="TonB-dependent_transducer"/>
</dbReference>
<keyword evidence="5" id="KW-0997">Cell inner membrane</keyword>
<evidence type="ECO:0000256" key="2">
    <source>
        <dbReference type="ARBA" id="ARBA00006555"/>
    </source>
</evidence>
<dbReference type="AlphaFoldDB" id="A0A252ALN8"/>
<evidence type="ECO:0000256" key="11">
    <source>
        <dbReference type="SAM" id="Phobius"/>
    </source>
</evidence>
<organism evidence="13 14">
    <name type="scientific">Acetobacter indonesiensis</name>
    <dbReference type="NCBI Taxonomy" id="104101"/>
    <lineage>
        <taxon>Bacteria</taxon>
        <taxon>Pseudomonadati</taxon>
        <taxon>Pseudomonadota</taxon>
        <taxon>Alphaproteobacteria</taxon>
        <taxon>Acetobacterales</taxon>
        <taxon>Acetobacteraceae</taxon>
        <taxon>Acetobacter</taxon>
    </lineage>
</organism>
<dbReference type="NCBIfam" id="TIGR01352">
    <property type="entry name" value="tonB_Cterm"/>
    <property type="match status" value="1"/>
</dbReference>
<accession>A0A252ALN8</accession>
<sequence length="277" mass="29897">MLIDKVISVSGSFSNWQQINRHRQLKEESMRWGLSFVSVLLATGGVIWWVSRLPQPVVAVAEPPPAAIAIDMTPEPVSTQSQTQDVPLAPQQTLSEPDPSPVEPPKIMAASSPAPNPPVPVPKPEKVRKVVKPHKPVLYQKKVIPDNSQPAEMTTAPPRSDAPVAQAHNAASSGASSPKAAHDPVTWQGALLAQLERVKRYPQEAMADHDEGVPTVTFTMDRLGHVLSVRLNKSSGHPLLDAEAVALPKRAQPLPVPPDSVPGNPITLTVPVEFYIR</sequence>
<keyword evidence="3" id="KW-0813">Transport</keyword>
<evidence type="ECO:0000256" key="9">
    <source>
        <dbReference type="ARBA" id="ARBA00023136"/>
    </source>
</evidence>
<dbReference type="InterPro" id="IPR037682">
    <property type="entry name" value="TonB_C"/>
</dbReference>
<dbReference type="Pfam" id="PF03544">
    <property type="entry name" value="TonB_C"/>
    <property type="match status" value="1"/>
</dbReference>
<protein>
    <submittedName>
        <fullName evidence="13">Energy transducer TonB</fullName>
    </submittedName>
</protein>
<dbReference type="Proteomes" id="UP000194641">
    <property type="component" value="Unassembled WGS sequence"/>
</dbReference>
<keyword evidence="9 11" id="KW-0472">Membrane</keyword>
<dbReference type="GO" id="GO:0015031">
    <property type="term" value="P:protein transport"/>
    <property type="evidence" value="ECO:0007669"/>
    <property type="project" value="UniProtKB-KW"/>
</dbReference>
<proteinExistence type="inferred from homology"/>
<evidence type="ECO:0000256" key="4">
    <source>
        <dbReference type="ARBA" id="ARBA00022475"/>
    </source>
</evidence>
<dbReference type="Gene3D" id="3.30.1150.10">
    <property type="match status" value="1"/>
</dbReference>
<comment type="similarity">
    <text evidence="2">Belongs to the TonB family.</text>
</comment>
<evidence type="ECO:0000256" key="3">
    <source>
        <dbReference type="ARBA" id="ARBA00022448"/>
    </source>
</evidence>
<name>A0A252ALN8_9PROT</name>
<evidence type="ECO:0000259" key="12">
    <source>
        <dbReference type="PROSITE" id="PS52015"/>
    </source>
</evidence>
<evidence type="ECO:0000256" key="10">
    <source>
        <dbReference type="SAM" id="MobiDB-lite"/>
    </source>
</evidence>
<gene>
    <name evidence="13" type="ORF">HK17_13655</name>
</gene>
<feature type="region of interest" description="Disordered" evidence="10">
    <location>
        <begin position="145"/>
        <end position="182"/>
    </location>
</feature>
<dbReference type="SUPFAM" id="SSF74653">
    <property type="entry name" value="TolA/TonB C-terminal domain"/>
    <property type="match status" value="1"/>
</dbReference>
<feature type="region of interest" description="Disordered" evidence="10">
    <location>
        <begin position="75"/>
        <end position="124"/>
    </location>
</feature>
<evidence type="ECO:0000313" key="14">
    <source>
        <dbReference type="Proteomes" id="UP000194641"/>
    </source>
</evidence>
<keyword evidence="6 11" id="KW-0812">Transmembrane</keyword>
<comment type="caution">
    <text evidence="13">The sequence shown here is derived from an EMBL/GenBank/DDBJ whole genome shotgun (WGS) entry which is preliminary data.</text>
</comment>